<name>B2KE87_ELUMP</name>
<dbReference type="InterPro" id="IPR020471">
    <property type="entry name" value="AKR"/>
</dbReference>
<dbReference type="PANTHER" id="PTHR43364">
    <property type="entry name" value="NADH-SPECIFIC METHYLGLYOXAL REDUCTASE-RELATED"/>
    <property type="match status" value="1"/>
</dbReference>
<dbReference type="STRING" id="445932.Emin_1283"/>
<protein>
    <submittedName>
        <fullName evidence="3">Putative oxidoreductase</fullName>
    </submittedName>
</protein>
<dbReference type="GO" id="GO:0005829">
    <property type="term" value="C:cytosol"/>
    <property type="evidence" value="ECO:0007669"/>
    <property type="project" value="TreeGrafter"/>
</dbReference>
<sequence length="306" mass="34027">MVKRAFSQGENLFPVALGTWAIGGNHWGGVEDKSSIEALEAAIDSGFNIIDTAPVYGYGHSEELVGRAIKGKRDKVFIATKCGLLWPGDVIKKNLTEASIIFEVEHSLKRLGVDYIDLYQTHWPDINVSLEETYSTLLKLKKHGKIKHIGVCNVELDLLEEITKICPVASVQNEYSFLKTKYGDDVFEYCSKNNISFFAYGSLAGGILSGKYDKAPFFPKSDARSFMYQYYRGEAFNKAQAVAGRFKEVALKYNVPTPAAAIAWVMAQRPFIFPLVGAKTKEQIKQNALAAEVNLTKEDLDFLNGN</sequence>
<dbReference type="PANTHER" id="PTHR43364:SF4">
    <property type="entry name" value="NAD(P)-LINKED OXIDOREDUCTASE SUPERFAMILY PROTEIN"/>
    <property type="match status" value="1"/>
</dbReference>
<proteinExistence type="predicted"/>
<dbReference type="CDD" id="cd19084">
    <property type="entry name" value="AKR_AKR11B1-like"/>
    <property type="match status" value="1"/>
</dbReference>
<evidence type="ECO:0000313" key="3">
    <source>
        <dbReference type="EMBL" id="ACC98833.1"/>
    </source>
</evidence>
<evidence type="ECO:0000313" key="4">
    <source>
        <dbReference type="Proteomes" id="UP000001029"/>
    </source>
</evidence>
<keyword evidence="4" id="KW-1185">Reference proteome</keyword>
<dbReference type="InterPro" id="IPR023210">
    <property type="entry name" value="NADP_OxRdtase_dom"/>
</dbReference>
<feature type="domain" description="NADP-dependent oxidoreductase" evidence="2">
    <location>
        <begin position="15"/>
        <end position="301"/>
    </location>
</feature>
<dbReference type="HOGENOM" id="CLU_023205_2_3_0"/>
<dbReference type="EMBL" id="CP001055">
    <property type="protein sequence ID" value="ACC98833.1"/>
    <property type="molecule type" value="Genomic_DNA"/>
</dbReference>
<accession>B2KE87</accession>
<dbReference type="SUPFAM" id="SSF51430">
    <property type="entry name" value="NAD(P)-linked oxidoreductase"/>
    <property type="match status" value="1"/>
</dbReference>
<dbReference type="OrthoDB" id="9772407at2"/>
<evidence type="ECO:0000259" key="2">
    <source>
        <dbReference type="Pfam" id="PF00248"/>
    </source>
</evidence>
<dbReference type="Pfam" id="PF00248">
    <property type="entry name" value="Aldo_ket_red"/>
    <property type="match status" value="1"/>
</dbReference>
<dbReference type="InterPro" id="IPR036812">
    <property type="entry name" value="NAD(P)_OxRdtase_dom_sf"/>
</dbReference>
<evidence type="ECO:0000256" key="1">
    <source>
        <dbReference type="ARBA" id="ARBA00023002"/>
    </source>
</evidence>
<dbReference type="KEGG" id="emi:Emin_1283"/>
<dbReference type="AlphaFoldDB" id="B2KE87"/>
<dbReference type="PRINTS" id="PR00069">
    <property type="entry name" value="ALDKETRDTASE"/>
</dbReference>
<dbReference type="Proteomes" id="UP000001029">
    <property type="component" value="Chromosome"/>
</dbReference>
<dbReference type="InterPro" id="IPR050523">
    <property type="entry name" value="AKR_Detox_Biosynth"/>
</dbReference>
<dbReference type="Gene3D" id="3.20.20.100">
    <property type="entry name" value="NADP-dependent oxidoreductase domain"/>
    <property type="match status" value="1"/>
</dbReference>
<gene>
    <name evidence="3" type="ordered locus">Emin_1283</name>
</gene>
<keyword evidence="1" id="KW-0560">Oxidoreductase</keyword>
<reference evidence="3 4" key="1">
    <citation type="journal article" date="2009" name="Appl. Environ. Microbiol.">
        <title>Genomic analysis of 'Elusimicrobium minutum,' the first cultivated representative of the phylum 'Elusimicrobia' (formerly termite group 1).</title>
        <authorList>
            <person name="Herlemann D.P.R."/>
            <person name="Geissinger O."/>
            <person name="Ikeda-Ohtsubo W."/>
            <person name="Kunin V."/>
            <person name="Sun H."/>
            <person name="Lapidus A."/>
            <person name="Hugenholtz P."/>
            <person name="Brune A."/>
        </authorList>
    </citation>
    <scope>NUCLEOTIDE SEQUENCE [LARGE SCALE GENOMIC DNA]</scope>
    <source>
        <strain evidence="3 4">Pei191</strain>
    </source>
</reference>
<dbReference type="GO" id="GO:0016491">
    <property type="term" value="F:oxidoreductase activity"/>
    <property type="evidence" value="ECO:0007669"/>
    <property type="project" value="UniProtKB-KW"/>
</dbReference>
<organism evidence="3 4">
    <name type="scientific">Elusimicrobium minutum (strain Pei191)</name>
    <dbReference type="NCBI Taxonomy" id="445932"/>
    <lineage>
        <taxon>Bacteria</taxon>
        <taxon>Pseudomonadati</taxon>
        <taxon>Elusimicrobiota</taxon>
        <taxon>Elusimicrobia</taxon>
        <taxon>Elusimicrobiales</taxon>
        <taxon>Elusimicrobiaceae</taxon>
        <taxon>Elusimicrobium</taxon>
    </lineage>
</organism>
<dbReference type="RefSeq" id="WP_012415448.1">
    <property type="nucleotide sequence ID" value="NC_010644.1"/>
</dbReference>